<organism evidence="1">
    <name type="scientific">Arundo donax</name>
    <name type="common">Giant reed</name>
    <name type="synonym">Donax arundinaceus</name>
    <dbReference type="NCBI Taxonomy" id="35708"/>
    <lineage>
        <taxon>Eukaryota</taxon>
        <taxon>Viridiplantae</taxon>
        <taxon>Streptophyta</taxon>
        <taxon>Embryophyta</taxon>
        <taxon>Tracheophyta</taxon>
        <taxon>Spermatophyta</taxon>
        <taxon>Magnoliopsida</taxon>
        <taxon>Liliopsida</taxon>
        <taxon>Poales</taxon>
        <taxon>Poaceae</taxon>
        <taxon>PACMAD clade</taxon>
        <taxon>Arundinoideae</taxon>
        <taxon>Arundineae</taxon>
        <taxon>Arundo</taxon>
    </lineage>
</organism>
<dbReference type="EMBL" id="GBRH01170542">
    <property type="protein sequence ID" value="JAE27354.1"/>
    <property type="molecule type" value="Transcribed_RNA"/>
</dbReference>
<evidence type="ECO:0000313" key="1">
    <source>
        <dbReference type="EMBL" id="JAE27354.1"/>
    </source>
</evidence>
<proteinExistence type="predicted"/>
<reference evidence="1" key="1">
    <citation type="submission" date="2014-09" db="EMBL/GenBank/DDBJ databases">
        <authorList>
            <person name="Magalhaes I.L.F."/>
            <person name="Oliveira U."/>
            <person name="Santos F.R."/>
            <person name="Vidigal T.H.D.A."/>
            <person name="Brescovit A.D."/>
            <person name="Santos A.J."/>
        </authorList>
    </citation>
    <scope>NUCLEOTIDE SEQUENCE</scope>
    <source>
        <tissue evidence="1">Shoot tissue taken approximately 20 cm above the soil surface</tissue>
    </source>
</reference>
<reference evidence="1" key="2">
    <citation type="journal article" date="2015" name="Data Brief">
        <title>Shoot transcriptome of the giant reed, Arundo donax.</title>
        <authorList>
            <person name="Barrero R.A."/>
            <person name="Guerrero F.D."/>
            <person name="Moolhuijzen P."/>
            <person name="Goolsby J.A."/>
            <person name="Tidwell J."/>
            <person name="Bellgard S.E."/>
            <person name="Bellgard M.I."/>
        </authorList>
    </citation>
    <scope>NUCLEOTIDE SEQUENCE</scope>
    <source>
        <tissue evidence="1">Shoot tissue taken approximately 20 cm above the soil surface</tissue>
    </source>
</reference>
<dbReference type="AlphaFoldDB" id="A0A0A9GUZ2"/>
<protein>
    <submittedName>
        <fullName evidence="1">Uncharacterized protein</fullName>
    </submittedName>
</protein>
<name>A0A0A9GUZ2_ARUDO</name>
<sequence length="51" mass="5789">MRYHFIRDCVDQGKARVDSISIFEQLADILTKGLGKTAFQELCSKIGMIKI</sequence>
<accession>A0A0A9GUZ2</accession>